<dbReference type="GO" id="GO:0008828">
    <property type="term" value="F:dATP diphosphatase activity"/>
    <property type="evidence" value="ECO:0007669"/>
    <property type="project" value="UniProtKB-EC"/>
</dbReference>
<evidence type="ECO:0000256" key="8">
    <source>
        <dbReference type="ARBA" id="ARBA00024459"/>
    </source>
</evidence>
<feature type="domain" description="Nudix hydrolase" evidence="22">
    <location>
        <begin position="1"/>
        <end position="132"/>
    </location>
</feature>
<evidence type="ECO:0000313" key="23">
    <source>
        <dbReference type="EMBL" id="OHA41404.1"/>
    </source>
</evidence>
<comment type="catalytic activity">
    <reaction evidence="10">
        <text>2-oxo-ATP + H2O = 2-oxo-AMP + diphosphate + H(+)</text>
        <dbReference type="Rhea" id="RHEA:67392"/>
        <dbReference type="ChEBI" id="CHEBI:15377"/>
        <dbReference type="ChEBI" id="CHEBI:15378"/>
        <dbReference type="ChEBI" id="CHEBI:33019"/>
        <dbReference type="ChEBI" id="CHEBI:71395"/>
        <dbReference type="ChEBI" id="CHEBI:172878"/>
    </reaction>
    <physiologicalReaction direction="left-to-right" evidence="10">
        <dbReference type="Rhea" id="RHEA:67393"/>
    </physiologicalReaction>
</comment>
<gene>
    <name evidence="23" type="ORF">A3G52_04405</name>
</gene>
<dbReference type="InterPro" id="IPR003563">
    <property type="entry name" value="8ODP"/>
</dbReference>
<comment type="catalytic activity">
    <reaction evidence="19">
        <text>O(6)-methyl-dGTP + H2O = O(6)-methyl-dGMP + diphosphate + H(+)</text>
        <dbReference type="Rhea" id="RHEA:67600"/>
        <dbReference type="ChEBI" id="CHEBI:15377"/>
        <dbReference type="ChEBI" id="CHEBI:15378"/>
        <dbReference type="ChEBI" id="CHEBI:33019"/>
        <dbReference type="ChEBI" id="CHEBI:169974"/>
        <dbReference type="ChEBI" id="CHEBI:169975"/>
    </reaction>
    <physiologicalReaction direction="left-to-right" evidence="19">
        <dbReference type="Rhea" id="RHEA:67601"/>
    </physiologicalReaction>
</comment>
<comment type="catalytic activity">
    <reaction evidence="9">
        <text>8-oxo-dGTP + H2O = 8-oxo-dGMP + diphosphate + H(+)</text>
        <dbReference type="Rhea" id="RHEA:31575"/>
        <dbReference type="ChEBI" id="CHEBI:15377"/>
        <dbReference type="ChEBI" id="CHEBI:15378"/>
        <dbReference type="ChEBI" id="CHEBI:33019"/>
        <dbReference type="ChEBI" id="CHEBI:63224"/>
        <dbReference type="ChEBI" id="CHEBI:77896"/>
    </reaction>
    <physiologicalReaction direction="left-to-right" evidence="9">
        <dbReference type="Rhea" id="RHEA:31576"/>
    </physiologicalReaction>
</comment>
<dbReference type="GO" id="GO:0046872">
    <property type="term" value="F:metal ion binding"/>
    <property type="evidence" value="ECO:0007669"/>
    <property type="project" value="UniProtKB-KW"/>
</dbReference>
<evidence type="ECO:0000313" key="24">
    <source>
        <dbReference type="Proteomes" id="UP000177269"/>
    </source>
</evidence>
<evidence type="ECO:0000256" key="14">
    <source>
        <dbReference type="ARBA" id="ARBA00030634"/>
    </source>
</evidence>
<dbReference type="CDD" id="cd03427">
    <property type="entry name" value="NUDIX_MTH1_Nudt1"/>
    <property type="match status" value="1"/>
</dbReference>
<dbReference type="PROSITE" id="PS51462">
    <property type="entry name" value="NUDIX"/>
    <property type="match status" value="1"/>
</dbReference>
<evidence type="ECO:0000256" key="13">
    <source>
        <dbReference type="ARBA" id="ARBA00029673"/>
    </source>
</evidence>
<dbReference type="Gene3D" id="3.90.79.10">
    <property type="entry name" value="Nucleoside Triphosphate Pyrophosphohydrolase"/>
    <property type="match status" value="1"/>
</dbReference>
<dbReference type="EMBL" id="MHSK01000034">
    <property type="protein sequence ID" value="OHA41404.1"/>
    <property type="molecule type" value="Genomic_DNA"/>
</dbReference>
<comment type="catalytic activity">
    <reaction evidence="8">
        <text>2-oxo-dATP + H2O = 2-oxo-dAMP + diphosphate + H(+)</text>
        <dbReference type="Rhea" id="RHEA:31583"/>
        <dbReference type="ChEBI" id="CHEBI:15377"/>
        <dbReference type="ChEBI" id="CHEBI:15378"/>
        <dbReference type="ChEBI" id="CHEBI:33019"/>
        <dbReference type="ChEBI" id="CHEBI:63212"/>
        <dbReference type="ChEBI" id="CHEBI:77897"/>
        <dbReference type="EC" id="3.6.1.56"/>
    </reaction>
    <physiologicalReaction direction="left-to-right" evidence="8">
        <dbReference type="Rhea" id="RHEA:31584"/>
    </physiologicalReaction>
</comment>
<evidence type="ECO:0000256" key="12">
    <source>
        <dbReference type="ARBA" id="ARBA00026218"/>
    </source>
</evidence>
<evidence type="ECO:0000256" key="15">
    <source>
        <dbReference type="ARBA" id="ARBA00030682"/>
    </source>
</evidence>
<comment type="catalytic activity">
    <reaction evidence="7">
        <text>8-oxo-dATP + H2O = 8-oxo-dAMP + diphosphate + H(+)</text>
        <dbReference type="Rhea" id="RHEA:65396"/>
        <dbReference type="ChEBI" id="CHEBI:15377"/>
        <dbReference type="ChEBI" id="CHEBI:15378"/>
        <dbReference type="ChEBI" id="CHEBI:33019"/>
        <dbReference type="ChEBI" id="CHEBI:71361"/>
        <dbReference type="ChEBI" id="CHEBI:172871"/>
    </reaction>
    <physiologicalReaction direction="left-to-right" evidence="7">
        <dbReference type="Rhea" id="RHEA:65397"/>
    </physiologicalReaction>
</comment>
<evidence type="ECO:0000256" key="9">
    <source>
        <dbReference type="ARBA" id="ARBA00024486"/>
    </source>
</evidence>
<evidence type="ECO:0000256" key="2">
    <source>
        <dbReference type="ARBA" id="ARBA00005582"/>
    </source>
</evidence>
<comment type="subunit">
    <text evidence="3">Monomer.</text>
</comment>
<keyword evidence="6" id="KW-0460">Magnesium</keyword>
<keyword evidence="5" id="KW-0378">Hydrolase</keyword>
<protein>
    <recommendedName>
        <fullName evidence="12">Oxidized purine nucleoside triphosphate hydrolase</fullName>
        <ecNumber evidence="11">3.6.1.56</ecNumber>
    </recommendedName>
    <alternativeName>
        <fullName evidence="16">2-hydroxy-dATP diphosphatase</fullName>
    </alternativeName>
    <alternativeName>
        <fullName evidence="15">7,8-dihydro-8-oxoguanine triphosphatase</fullName>
    </alternativeName>
    <alternativeName>
        <fullName evidence="14">8-oxo-dGTPase</fullName>
    </alternativeName>
    <alternativeName>
        <fullName evidence="17">Methylated purine nucleoside triphosphate hydrolase</fullName>
    </alternativeName>
    <alternativeName>
        <fullName evidence="13">Nucleoside diphosphate-linked moiety X motif 1</fullName>
    </alternativeName>
</protein>
<comment type="caution">
    <text evidence="23">The sequence shown here is derived from an EMBL/GenBank/DDBJ whole genome shotgun (WGS) entry which is preliminary data.</text>
</comment>
<comment type="catalytic activity">
    <reaction evidence="18">
        <text>N(6)-methyl-ATP + H2O = N(6)-methyl-AMP + diphosphate + H(+)</text>
        <dbReference type="Rhea" id="RHEA:67608"/>
        <dbReference type="ChEBI" id="CHEBI:15377"/>
        <dbReference type="ChEBI" id="CHEBI:15378"/>
        <dbReference type="ChEBI" id="CHEBI:33019"/>
        <dbReference type="ChEBI" id="CHEBI:144842"/>
        <dbReference type="ChEBI" id="CHEBI:172873"/>
    </reaction>
    <physiologicalReaction direction="left-to-right" evidence="18">
        <dbReference type="Rhea" id="RHEA:67609"/>
    </physiologicalReaction>
</comment>
<dbReference type="PRINTS" id="PR01403">
    <property type="entry name" value="8OXTPHPHTASE"/>
</dbReference>
<comment type="catalytic activity">
    <reaction evidence="20">
        <text>N(6)-methyl-dATP + H2O = N(6)-methyl-dAMP + diphosphate + H(+)</text>
        <dbReference type="Rhea" id="RHEA:67604"/>
        <dbReference type="ChEBI" id="CHEBI:15377"/>
        <dbReference type="ChEBI" id="CHEBI:15378"/>
        <dbReference type="ChEBI" id="CHEBI:33019"/>
        <dbReference type="ChEBI" id="CHEBI:169976"/>
        <dbReference type="ChEBI" id="CHEBI:172872"/>
    </reaction>
    <physiologicalReaction direction="left-to-right" evidence="20">
        <dbReference type="Rhea" id="RHEA:67605"/>
    </physiologicalReaction>
</comment>
<evidence type="ECO:0000256" key="3">
    <source>
        <dbReference type="ARBA" id="ARBA00011245"/>
    </source>
</evidence>
<evidence type="ECO:0000256" key="10">
    <source>
        <dbReference type="ARBA" id="ARBA00024596"/>
    </source>
</evidence>
<evidence type="ECO:0000256" key="4">
    <source>
        <dbReference type="ARBA" id="ARBA00022723"/>
    </source>
</evidence>
<dbReference type="EC" id="3.6.1.56" evidence="11"/>
<dbReference type="SUPFAM" id="SSF55811">
    <property type="entry name" value="Nudix"/>
    <property type="match status" value="1"/>
</dbReference>
<dbReference type="PANTHER" id="PTHR43758">
    <property type="entry name" value="7,8-DIHYDRO-8-OXOGUANINE TRIPHOSPHATASE"/>
    <property type="match status" value="1"/>
</dbReference>
<evidence type="ECO:0000256" key="7">
    <source>
        <dbReference type="ARBA" id="ARBA00024448"/>
    </source>
</evidence>
<comment type="cofactor">
    <cofactor evidence="1">
        <name>Mg(2+)</name>
        <dbReference type="ChEBI" id="CHEBI:18420"/>
    </cofactor>
</comment>
<comment type="function">
    <text evidence="21">Oxidized purine nucleoside triphosphate hydrolase which is a prominent sanitizer of the oxidized nucleotide pool. Catalyzes the hydrolysis of 2-oxo-dATP (2-hydroxy-dATP) into 2-oxo-dAMP. Also has a significant hydrolase activity toward 2-oxo-ATP, 8-oxo-dGTP and 8-oxo-dATP. Through the hydrolysis of oxidized purine nucleoside triphosphates, prevents their incorporation into DNA and the subsequent transversions A:T to C:G and G:C to T:A. Also catalyzes the hydrolysis of methylated purine nucleoside triphosphate preventing their integration into DNA. Through this antimutagenic activity protects cells from oxidative stress.</text>
</comment>
<evidence type="ECO:0000256" key="20">
    <source>
        <dbReference type="ARBA" id="ARBA00049032"/>
    </source>
</evidence>
<reference evidence="23 24" key="1">
    <citation type="journal article" date="2016" name="Nat. Commun.">
        <title>Thousands of microbial genomes shed light on interconnected biogeochemical processes in an aquifer system.</title>
        <authorList>
            <person name="Anantharaman K."/>
            <person name="Brown C.T."/>
            <person name="Hug L.A."/>
            <person name="Sharon I."/>
            <person name="Castelle C.J."/>
            <person name="Probst A.J."/>
            <person name="Thomas B.C."/>
            <person name="Singh A."/>
            <person name="Wilkins M.J."/>
            <person name="Karaoz U."/>
            <person name="Brodie E.L."/>
            <person name="Williams K.H."/>
            <person name="Hubbard S.S."/>
            <person name="Banfield J.F."/>
        </authorList>
    </citation>
    <scope>NUCLEOTIDE SEQUENCE [LARGE SCALE GENOMIC DNA]</scope>
</reference>
<dbReference type="AlphaFoldDB" id="A0A1G2NZ87"/>
<dbReference type="GO" id="GO:0008413">
    <property type="term" value="F:8-oxo-7,8-dihydroguanosine triphosphate pyrophosphatase activity"/>
    <property type="evidence" value="ECO:0007669"/>
    <property type="project" value="InterPro"/>
</dbReference>
<dbReference type="Pfam" id="PF00293">
    <property type="entry name" value="NUDIX"/>
    <property type="match status" value="1"/>
</dbReference>
<evidence type="ECO:0000256" key="21">
    <source>
        <dbReference type="ARBA" id="ARBA00053094"/>
    </source>
</evidence>
<accession>A0A1G2NZ87</accession>
<organism evidence="23 24">
    <name type="scientific">Candidatus Taylorbacteria bacterium RIFCSPLOWO2_12_FULL_43_20</name>
    <dbReference type="NCBI Taxonomy" id="1802332"/>
    <lineage>
        <taxon>Bacteria</taxon>
        <taxon>Candidatus Tayloriibacteriota</taxon>
    </lineage>
</organism>
<comment type="similarity">
    <text evidence="2">Belongs to the Nudix hydrolase family.</text>
</comment>
<evidence type="ECO:0000256" key="6">
    <source>
        <dbReference type="ARBA" id="ARBA00022842"/>
    </source>
</evidence>
<evidence type="ECO:0000256" key="19">
    <source>
        <dbReference type="ARBA" id="ARBA00048894"/>
    </source>
</evidence>
<sequence>MRYTNLGYLIRENEILLAMKKRGFGAGKLNGFGGKVEKGERIEYALIREAEEEVGIVADESDLEKVAEIHFAFESKSDWKQTVHVFFLKKWRGEPQASEEMKPVWVPLDKIPYSKMWIDDIHWMPLVLEGKKVKADFLFSNDGSEIKRQSVKTIPSFS</sequence>
<evidence type="ECO:0000256" key="17">
    <source>
        <dbReference type="ARBA" id="ARBA00032071"/>
    </source>
</evidence>
<evidence type="ECO:0000256" key="16">
    <source>
        <dbReference type="ARBA" id="ARBA00031927"/>
    </source>
</evidence>
<evidence type="ECO:0000256" key="5">
    <source>
        <dbReference type="ARBA" id="ARBA00022801"/>
    </source>
</evidence>
<evidence type="ECO:0000256" key="1">
    <source>
        <dbReference type="ARBA" id="ARBA00001946"/>
    </source>
</evidence>
<dbReference type="GO" id="GO:0042262">
    <property type="term" value="P:DNA protection"/>
    <property type="evidence" value="ECO:0007669"/>
    <property type="project" value="InterPro"/>
</dbReference>
<dbReference type="PROSITE" id="PS00893">
    <property type="entry name" value="NUDIX_BOX"/>
    <property type="match status" value="1"/>
</dbReference>
<evidence type="ECO:0000259" key="22">
    <source>
        <dbReference type="PROSITE" id="PS51462"/>
    </source>
</evidence>
<keyword evidence="4" id="KW-0479">Metal-binding</keyword>
<evidence type="ECO:0000256" key="11">
    <source>
        <dbReference type="ARBA" id="ARBA00026103"/>
    </source>
</evidence>
<name>A0A1G2NZ87_9BACT</name>
<dbReference type="GO" id="GO:0005737">
    <property type="term" value="C:cytoplasm"/>
    <property type="evidence" value="ECO:0007669"/>
    <property type="project" value="TreeGrafter"/>
</dbReference>
<dbReference type="InterPro" id="IPR000086">
    <property type="entry name" value="NUDIX_hydrolase_dom"/>
</dbReference>
<dbReference type="Proteomes" id="UP000177269">
    <property type="component" value="Unassembled WGS sequence"/>
</dbReference>
<evidence type="ECO:0000256" key="18">
    <source>
        <dbReference type="ARBA" id="ARBA00048002"/>
    </source>
</evidence>
<proteinExistence type="inferred from homology"/>
<dbReference type="InterPro" id="IPR015797">
    <property type="entry name" value="NUDIX_hydrolase-like_dom_sf"/>
</dbReference>
<dbReference type="InterPro" id="IPR020084">
    <property type="entry name" value="NUDIX_hydrolase_CS"/>
</dbReference>
<dbReference type="PANTHER" id="PTHR43758:SF2">
    <property type="entry name" value="OXIDIZED PURINE NUCLEOSIDE TRIPHOSPHATE HYDROLASE"/>
    <property type="match status" value="1"/>
</dbReference>